<gene>
    <name evidence="3" type="ORF">SAMN04488571_103275</name>
</gene>
<dbReference type="STRING" id="2200.GCA_001571405_00020"/>
<feature type="region of interest" description="Disordered" evidence="1">
    <location>
        <begin position="1"/>
        <end position="40"/>
    </location>
</feature>
<evidence type="ECO:0000256" key="1">
    <source>
        <dbReference type="SAM" id="MobiDB-lite"/>
    </source>
</evidence>
<reference evidence="3 4" key="1">
    <citation type="submission" date="2016-10" db="EMBL/GenBank/DDBJ databases">
        <authorList>
            <person name="Varghese N."/>
            <person name="Submissions S."/>
        </authorList>
    </citation>
    <scope>NUCLEOTIDE SEQUENCE [LARGE SCALE GENOMIC DNA]</scope>
    <source>
        <strain evidence="3 4">DSM 2373</strain>
    </source>
</reference>
<dbReference type="InterPro" id="IPR058449">
    <property type="entry name" value="DUF8136"/>
</dbReference>
<organism evidence="3 4">
    <name type="scientific">Methanoculleus thermophilus</name>
    <dbReference type="NCBI Taxonomy" id="2200"/>
    <lineage>
        <taxon>Archaea</taxon>
        <taxon>Methanobacteriati</taxon>
        <taxon>Methanobacteriota</taxon>
        <taxon>Stenosarchaea group</taxon>
        <taxon>Methanomicrobia</taxon>
        <taxon>Methanomicrobiales</taxon>
        <taxon>Methanomicrobiaceae</taxon>
        <taxon>Methanoculleus</taxon>
    </lineage>
</organism>
<dbReference type="EMBL" id="FNFT01000003">
    <property type="protein sequence ID" value="SDK07944.1"/>
    <property type="molecule type" value="Genomic_DNA"/>
</dbReference>
<evidence type="ECO:0000313" key="4">
    <source>
        <dbReference type="Proteomes" id="UP000326500"/>
    </source>
</evidence>
<evidence type="ECO:0000259" key="2">
    <source>
        <dbReference type="Pfam" id="PF26457"/>
    </source>
</evidence>
<accession>A0A1G8YZY0</accession>
<dbReference type="Proteomes" id="UP000326500">
    <property type="component" value="Unassembled WGS sequence"/>
</dbReference>
<dbReference type="AlphaFoldDB" id="A0A1G8YZY0"/>
<sequence>MTETAVLLADNGHGRGTTAPLPPANRAAESGNDAQADEKIDREQLLAVSTDLIRSLHRRITGRRFRGNKHDGVKLGYARALATAVQVHNQVLRDMEMEELERRIAALEEAKK</sequence>
<dbReference type="RefSeq" id="WP_066953746.1">
    <property type="nucleotide sequence ID" value="NZ_BCNX01000003.1"/>
</dbReference>
<protein>
    <recommendedName>
        <fullName evidence="2">DUF8136 domain-containing protein</fullName>
    </recommendedName>
</protein>
<evidence type="ECO:0000313" key="3">
    <source>
        <dbReference type="EMBL" id="SDK07944.1"/>
    </source>
</evidence>
<dbReference type="Pfam" id="PF26457">
    <property type="entry name" value="DUF8136"/>
    <property type="match status" value="1"/>
</dbReference>
<feature type="domain" description="DUF8136" evidence="2">
    <location>
        <begin position="49"/>
        <end position="110"/>
    </location>
</feature>
<name>A0A1G8YZY0_9EURY</name>
<keyword evidence="4" id="KW-1185">Reference proteome</keyword>
<proteinExistence type="predicted"/>